<organism evidence="1 2">
    <name type="scientific">Vairimorpha ceranae (strain BRL01)</name>
    <name type="common">Microsporidian parasite</name>
    <name type="synonym">Nosema ceranae</name>
    <dbReference type="NCBI Taxonomy" id="578460"/>
    <lineage>
        <taxon>Eukaryota</taxon>
        <taxon>Fungi</taxon>
        <taxon>Fungi incertae sedis</taxon>
        <taxon>Microsporidia</taxon>
        <taxon>Nosematidae</taxon>
        <taxon>Vairimorpha</taxon>
    </lineage>
</organism>
<dbReference type="HOGENOM" id="CLU_1713822_0_0_1"/>
<name>C4VBY1_VAIC1</name>
<dbReference type="VEuPathDB" id="MicrosporidiaDB:NCER_102390"/>
<accession>C4VBY1</accession>
<comment type="caution">
    <text evidence="1">The sequence shown here is derived from an EMBL/GenBank/DDBJ whole genome shotgun (WGS) entry which is preliminary data.</text>
</comment>
<gene>
    <name evidence="1" type="ORF">NCER_102390</name>
</gene>
<evidence type="ECO:0000313" key="2">
    <source>
        <dbReference type="Proteomes" id="UP000009082"/>
    </source>
</evidence>
<dbReference type="EMBL" id="ACOL01001157">
    <property type="protein sequence ID" value="EEQ81271.1"/>
    <property type="molecule type" value="Genomic_DNA"/>
</dbReference>
<proteinExistence type="predicted"/>
<sequence length="130" mass="15112">MDQLEEIILCFKHSEEFFIKNTKTIEFFLEINIIKKEINCVRCDGRMCIMAAGTYIDGYAYRCPSKACRSKASLKKGSKVATPNIEFVKILRGMYCWVYDYTLAQAIDFCDCSETTYIKINDHILQVIFE</sequence>
<evidence type="ECO:0000313" key="1">
    <source>
        <dbReference type="EMBL" id="EEQ81271.1"/>
    </source>
</evidence>
<dbReference type="Proteomes" id="UP000009082">
    <property type="component" value="Unassembled WGS sequence"/>
</dbReference>
<reference evidence="1 2" key="1">
    <citation type="journal article" date="2009" name="PLoS Pathog.">
        <title>Genomic analyses of the microsporidian Nosema ceranae, an emergent pathogen of honey bees.</title>
        <authorList>
            <person name="Cornman R.S."/>
            <person name="Chen Y.P."/>
            <person name="Schatz M.C."/>
            <person name="Street C."/>
            <person name="Zhao Y."/>
            <person name="Desany B."/>
            <person name="Egholm M."/>
            <person name="Hutchison S."/>
            <person name="Pettis J.S."/>
            <person name="Lipkin W.I."/>
            <person name="Evans J.D."/>
        </authorList>
    </citation>
    <scope>NUCLEOTIDE SEQUENCE [LARGE SCALE GENOMIC DNA]</scope>
    <source>
        <strain evidence="1 2">BRL01</strain>
    </source>
</reference>
<protein>
    <submittedName>
        <fullName evidence="1">Uncharacterized protein</fullName>
    </submittedName>
</protein>
<dbReference type="InParanoid" id="C4VBY1"/>
<dbReference type="AlphaFoldDB" id="C4VBY1"/>
<dbReference type="KEGG" id="nce:NCER_102390"/>